<keyword evidence="5" id="KW-0418">Kinase</keyword>
<dbReference type="SMART" id="SM00220">
    <property type="entry name" value="S_TKc"/>
    <property type="match status" value="1"/>
</dbReference>
<dbReference type="SUPFAM" id="SSF56112">
    <property type="entry name" value="Protein kinase-like (PK-like)"/>
    <property type="match status" value="1"/>
</dbReference>
<dbReference type="Gene3D" id="1.10.510.10">
    <property type="entry name" value="Transferase(Phosphotransferase) domain 1"/>
    <property type="match status" value="1"/>
</dbReference>
<dbReference type="GO" id="GO:0005524">
    <property type="term" value="F:ATP binding"/>
    <property type="evidence" value="ECO:0007669"/>
    <property type="project" value="UniProtKB-KW"/>
</dbReference>
<dbReference type="InterPro" id="IPR008271">
    <property type="entry name" value="Ser/Thr_kinase_AS"/>
</dbReference>
<evidence type="ECO:0000256" key="3">
    <source>
        <dbReference type="SAM" id="MobiDB-lite"/>
    </source>
</evidence>
<dbReference type="PROSITE" id="PS00108">
    <property type="entry name" value="PROTEIN_KINASE_ST"/>
    <property type="match status" value="1"/>
</dbReference>
<reference evidence="5 6" key="1">
    <citation type="journal article" date="2024" name="J Genomics">
        <title>Draft genome sequencing and assembly of Favolaschia claudopus CIRM-BRFM 2984 isolated from oak limbs.</title>
        <authorList>
            <person name="Navarro D."/>
            <person name="Drula E."/>
            <person name="Chaduli D."/>
            <person name="Cazenave R."/>
            <person name="Ahrendt S."/>
            <person name="Wang J."/>
            <person name="Lipzen A."/>
            <person name="Daum C."/>
            <person name="Barry K."/>
            <person name="Grigoriev I.V."/>
            <person name="Favel A."/>
            <person name="Rosso M.N."/>
            <person name="Martin F."/>
        </authorList>
    </citation>
    <scope>NUCLEOTIDE SEQUENCE [LARGE SCALE GENOMIC DNA]</scope>
    <source>
        <strain evidence="5 6">CIRM-BRFM 2984</strain>
    </source>
</reference>
<accession>A0AAW0AVG2</accession>
<evidence type="ECO:0000313" key="5">
    <source>
        <dbReference type="EMBL" id="KAK7017332.1"/>
    </source>
</evidence>
<dbReference type="PROSITE" id="PS50011">
    <property type="entry name" value="PROTEIN_KINASE_DOM"/>
    <property type="match status" value="1"/>
</dbReference>
<dbReference type="InterPro" id="IPR011009">
    <property type="entry name" value="Kinase-like_dom_sf"/>
</dbReference>
<evidence type="ECO:0000313" key="6">
    <source>
        <dbReference type="Proteomes" id="UP001362999"/>
    </source>
</evidence>
<protein>
    <submittedName>
        <fullName evidence="5">Protein serine threonine kinase</fullName>
    </submittedName>
</protein>
<feature type="compositionally biased region" description="Low complexity" evidence="3">
    <location>
        <begin position="424"/>
        <end position="435"/>
    </location>
</feature>
<dbReference type="EMBL" id="JAWWNJ010000048">
    <property type="protein sequence ID" value="KAK7017332.1"/>
    <property type="molecule type" value="Genomic_DNA"/>
</dbReference>
<keyword evidence="2" id="KW-0067">ATP-binding</keyword>
<evidence type="ECO:0000256" key="2">
    <source>
        <dbReference type="ARBA" id="ARBA00022840"/>
    </source>
</evidence>
<dbReference type="InterPro" id="IPR000719">
    <property type="entry name" value="Prot_kinase_dom"/>
</dbReference>
<keyword evidence="1" id="KW-0547">Nucleotide-binding</keyword>
<dbReference type="AlphaFoldDB" id="A0AAW0AVG2"/>
<sequence>MARITQSSSIPNMTGSLVDGGSLRLVKHIGTGAFGAVYMGQENSSSSSLSSSSSPRPSLFAVKCLVHHRPESHAAKLQSRELDLHQRASGHENIVSFHRTFCDPGFVYFVMEYVEGTDMYAAMLDGVYHRETALIKNTFASLVDALVFCHSQGVYHRDLKPENVLVDANGGNPRLTDFGLATDQAVCTDMGCGSGSYMAPELFSTSGSTYYLAADADAWALSIILINLVTAMMPWITAQTRDGAWRDFKVDPEYLREMLPISHSLNDLLVRCLRVDPIHRPSLTEMRNEVLAMKHLYMSDADLRKASNGVRRCADGKPVGRRTPPQDLCRECGLSVSECCSSRESGSMGGYLSMLAREQEIRWGKDDAGSFPPAVRDTPESRLDDDDVLEPPMAPFAYPSASSSLTDSLSERPPLGQVHVRVRLSPGPSPLSSSLNLEDIGGGKKRKASSSKMKKLLRRFGTWRNRIQSVDSSL</sequence>
<proteinExistence type="predicted"/>
<feature type="compositionally biased region" description="Basic residues" evidence="3">
    <location>
        <begin position="443"/>
        <end position="453"/>
    </location>
</feature>
<feature type="region of interest" description="Disordered" evidence="3">
    <location>
        <begin position="424"/>
        <end position="453"/>
    </location>
</feature>
<dbReference type="Pfam" id="PF00069">
    <property type="entry name" value="Pkinase"/>
    <property type="match status" value="1"/>
</dbReference>
<gene>
    <name evidence="5" type="ORF">R3P38DRAFT_1321932</name>
</gene>
<dbReference type="GO" id="GO:0005737">
    <property type="term" value="C:cytoplasm"/>
    <property type="evidence" value="ECO:0007669"/>
    <property type="project" value="TreeGrafter"/>
</dbReference>
<dbReference type="Proteomes" id="UP001362999">
    <property type="component" value="Unassembled WGS sequence"/>
</dbReference>
<keyword evidence="6" id="KW-1185">Reference proteome</keyword>
<name>A0AAW0AVG2_9AGAR</name>
<dbReference type="GO" id="GO:0035556">
    <property type="term" value="P:intracellular signal transduction"/>
    <property type="evidence" value="ECO:0007669"/>
    <property type="project" value="TreeGrafter"/>
</dbReference>
<dbReference type="PANTHER" id="PTHR24346">
    <property type="entry name" value="MAP/MICROTUBULE AFFINITY-REGULATING KINASE"/>
    <property type="match status" value="1"/>
</dbReference>
<evidence type="ECO:0000259" key="4">
    <source>
        <dbReference type="PROSITE" id="PS50011"/>
    </source>
</evidence>
<feature type="domain" description="Protein kinase" evidence="4">
    <location>
        <begin position="23"/>
        <end position="298"/>
    </location>
</feature>
<comment type="caution">
    <text evidence="5">The sequence shown here is derived from an EMBL/GenBank/DDBJ whole genome shotgun (WGS) entry which is preliminary data.</text>
</comment>
<dbReference type="GO" id="GO:0004674">
    <property type="term" value="F:protein serine/threonine kinase activity"/>
    <property type="evidence" value="ECO:0007669"/>
    <property type="project" value="TreeGrafter"/>
</dbReference>
<organism evidence="5 6">
    <name type="scientific">Favolaschia claudopus</name>
    <dbReference type="NCBI Taxonomy" id="2862362"/>
    <lineage>
        <taxon>Eukaryota</taxon>
        <taxon>Fungi</taxon>
        <taxon>Dikarya</taxon>
        <taxon>Basidiomycota</taxon>
        <taxon>Agaricomycotina</taxon>
        <taxon>Agaricomycetes</taxon>
        <taxon>Agaricomycetidae</taxon>
        <taxon>Agaricales</taxon>
        <taxon>Marasmiineae</taxon>
        <taxon>Mycenaceae</taxon>
        <taxon>Favolaschia</taxon>
    </lineage>
</organism>
<feature type="region of interest" description="Disordered" evidence="3">
    <location>
        <begin position="366"/>
        <end position="388"/>
    </location>
</feature>
<dbReference type="PANTHER" id="PTHR24346:SF30">
    <property type="entry name" value="MATERNAL EMBRYONIC LEUCINE ZIPPER KINASE"/>
    <property type="match status" value="1"/>
</dbReference>
<evidence type="ECO:0000256" key="1">
    <source>
        <dbReference type="ARBA" id="ARBA00022741"/>
    </source>
</evidence>
<keyword evidence="5" id="KW-0808">Transferase</keyword>